<keyword evidence="5" id="KW-0175">Coiled coil</keyword>
<dbReference type="PANTHER" id="PTHR47359:SF3">
    <property type="entry name" value="NLP_P60 DOMAIN-CONTAINING PROTEIN-RELATED"/>
    <property type="match status" value="1"/>
</dbReference>
<evidence type="ECO:0000256" key="3">
    <source>
        <dbReference type="ARBA" id="ARBA00022801"/>
    </source>
</evidence>
<dbReference type="Pfam" id="PF00877">
    <property type="entry name" value="NLPC_P60"/>
    <property type="match status" value="1"/>
</dbReference>
<dbReference type="PROSITE" id="PS51935">
    <property type="entry name" value="NLPC_P60"/>
    <property type="match status" value="1"/>
</dbReference>
<evidence type="ECO:0000313" key="10">
    <source>
        <dbReference type="Proteomes" id="UP000062973"/>
    </source>
</evidence>
<feature type="domain" description="NlpC/P60" evidence="8">
    <location>
        <begin position="235"/>
        <end position="351"/>
    </location>
</feature>
<dbReference type="Gene3D" id="3.90.1720.10">
    <property type="entry name" value="endopeptidase domain like (from Nostoc punctiforme)"/>
    <property type="match status" value="1"/>
</dbReference>
<dbReference type="PATRIC" id="fig|1068978.7.peg.5496"/>
<dbReference type="RefSeq" id="WP_017984048.1">
    <property type="nucleotide sequence ID" value="NZ_AQUL01000001.1"/>
</dbReference>
<feature type="chain" id="PRO_5001715491" evidence="7">
    <location>
        <begin position="33"/>
        <end position="351"/>
    </location>
</feature>
<feature type="region of interest" description="Disordered" evidence="6">
    <location>
        <begin position="211"/>
        <end position="232"/>
    </location>
</feature>
<keyword evidence="3" id="KW-0378">Hydrolase</keyword>
<gene>
    <name evidence="9" type="ORF">AMETH_5117</name>
</gene>
<name>A0A076MWJ6_AMYME</name>
<dbReference type="Proteomes" id="UP000062973">
    <property type="component" value="Chromosome"/>
</dbReference>
<dbReference type="EMBL" id="CP009110">
    <property type="protein sequence ID" value="AIJ25209.1"/>
    <property type="molecule type" value="Genomic_DNA"/>
</dbReference>
<dbReference type="eggNOG" id="COG0791">
    <property type="taxonomic scope" value="Bacteria"/>
</dbReference>
<accession>A0A076MWJ6</accession>
<dbReference type="OrthoDB" id="5177647at2"/>
<evidence type="ECO:0000259" key="8">
    <source>
        <dbReference type="PROSITE" id="PS51935"/>
    </source>
</evidence>
<sequence>MQSQPIKRVVAGALAAAAVLAVGGFPTAPAGAVPLPAPQQPTTSSDALAQYRQLAAQAEQLNEEAMQAQADLDAKQADLDRANADLAAANAAGQQALTAKNQYQGVVDQFADASFVGGVQFNKLSALLNGTSAQDFLERSSALEVLADEKNKALADYNAAIQAAADAQAAAADAQTRSQVAKDAAATLLNDLHARQAALQTQLDQLDQARQRLTASERAAQKDTGGLAPNVPAPTAAAQEAIDVALSKLGSPYGWGDTGPSSFDCSGLTLYAYKAAGITLPRTSQQQATVGVAVSRAQLQPGDLVFFGSPIHHVGIYLGDGKMVHAPETGDVVKISPLQNNYVSARRVAVS</sequence>
<keyword evidence="2" id="KW-0645">Protease</keyword>
<evidence type="ECO:0000256" key="5">
    <source>
        <dbReference type="SAM" id="Coils"/>
    </source>
</evidence>
<dbReference type="GO" id="GO:0006508">
    <property type="term" value="P:proteolysis"/>
    <property type="evidence" value="ECO:0007669"/>
    <property type="project" value="UniProtKB-KW"/>
</dbReference>
<dbReference type="InterPro" id="IPR000064">
    <property type="entry name" value="NLP_P60_dom"/>
</dbReference>
<feature type="coiled-coil region" evidence="5">
    <location>
        <begin position="44"/>
        <end position="92"/>
    </location>
</feature>
<dbReference type="AlphaFoldDB" id="A0A076MWJ6"/>
<reference evidence="9 10" key="1">
    <citation type="submission" date="2014-07" db="EMBL/GenBank/DDBJ databases">
        <title>Whole Genome Sequence of the Amycolatopsis methanolica 239.</title>
        <authorList>
            <person name="Tang B."/>
        </authorList>
    </citation>
    <scope>NUCLEOTIDE SEQUENCE [LARGE SCALE GENOMIC DNA]</scope>
    <source>
        <strain evidence="9 10">239</strain>
    </source>
</reference>
<keyword evidence="4" id="KW-0788">Thiol protease</keyword>
<evidence type="ECO:0000313" key="9">
    <source>
        <dbReference type="EMBL" id="AIJ25209.1"/>
    </source>
</evidence>
<dbReference type="SUPFAM" id="SSF54001">
    <property type="entry name" value="Cysteine proteinases"/>
    <property type="match status" value="1"/>
</dbReference>
<dbReference type="KEGG" id="amq:AMETH_5117"/>
<evidence type="ECO:0000256" key="7">
    <source>
        <dbReference type="SAM" id="SignalP"/>
    </source>
</evidence>
<dbReference type="HOGENOM" id="CLU_034085_1_1_11"/>
<comment type="similarity">
    <text evidence="1">Belongs to the peptidase C40 family.</text>
</comment>
<evidence type="ECO:0000256" key="2">
    <source>
        <dbReference type="ARBA" id="ARBA00022670"/>
    </source>
</evidence>
<organism evidence="9 10">
    <name type="scientific">Amycolatopsis methanolica 239</name>
    <dbReference type="NCBI Taxonomy" id="1068978"/>
    <lineage>
        <taxon>Bacteria</taxon>
        <taxon>Bacillati</taxon>
        <taxon>Actinomycetota</taxon>
        <taxon>Actinomycetes</taxon>
        <taxon>Pseudonocardiales</taxon>
        <taxon>Pseudonocardiaceae</taxon>
        <taxon>Amycolatopsis</taxon>
        <taxon>Amycolatopsis methanolica group</taxon>
    </lineage>
</organism>
<keyword evidence="7" id="KW-0732">Signal</keyword>
<dbReference type="STRING" id="1068978.AMETH_5117"/>
<feature type="signal peptide" evidence="7">
    <location>
        <begin position="1"/>
        <end position="32"/>
    </location>
</feature>
<protein>
    <submittedName>
        <fullName evidence="9">NLP/P60-family protein</fullName>
    </submittedName>
</protein>
<dbReference type="GO" id="GO:0008234">
    <property type="term" value="F:cysteine-type peptidase activity"/>
    <property type="evidence" value="ECO:0007669"/>
    <property type="project" value="UniProtKB-KW"/>
</dbReference>
<dbReference type="InterPro" id="IPR051794">
    <property type="entry name" value="PG_Endopeptidase_C40"/>
</dbReference>
<dbReference type="InterPro" id="IPR038765">
    <property type="entry name" value="Papain-like_cys_pep_sf"/>
</dbReference>
<evidence type="ECO:0000256" key="6">
    <source>
        <dbReference type="SAM" id="MobiDB-lite"/>
    </source>
</evidence>
<proteinExistence type="inferred from homology"/>
<evidence type="ECO:0000256" key="1">
    <source>
        <dbReference type="ARBA" id="ARBA00007074"/>
    </source>
</evidence>
<dbReference type="PANTHER" id="PTHR47359">
    <property type="entry name" value="PEPTIDOGLYCAN DL-ENDOPEPTIDASE CWLO"/>
    <property type="match status" value="1"/>
</dbReference>
<evidence type="ECO:0000256" key="4">
    <source>
        <dbReference type="ARBA" id="ARBA00022807"/>
    </source>
</evidence>
<keyword evidence="10" id="KW-1185">Reference proteome</keyword>